<name>A0ABT1AA85_9PSEU</name>
<evidence type="ECO:0008006" key="4">
    <source>
        <dbReference type="Google" id="ProtNLM"/>
    </source>
</evidence>
<feature type="compositionally biased region" description="Basic and acidic residues" evidence="1">
    <location>
        <begin position="1"/>
        <end position="13"/>
    </location>
</feature>
<evidence type="ECO:0000256" key="1">
    <source>
        <dbReference type="SAM" id="MobiDB-lite"/>
    </source>
</evidence>
<proteinExistence type="predicted"/>
<protein>
    <recommendedName>
        <fullName evidence="4">TetR family transcriptional regulator</fullName>
    </recommendedName>
</protein>
<keyword evidence="3" id="KW-1185">Reference proteome</keyword>
<dbReference type="EMBL" id="JAGSOV010000073">
    <property type="protein sequence ID" value="MCO1659923.1"/>
    <property type="molecule type" value="Genomic_DNA"/>
</dbReference>
<sequence length="116" mass="12667">MTATNHHDDRRGGTMEQLVPDHPVTDTTSSWSVHGDPALLVEAAQRLRLGIEMGVYRSHPPGEYAMFGLARLLDAVAFSMHVDGAVHHTVVSGATEIAHHVLKYLLPTVRSDAHRA</sequence>
<gene>
    <name evidence="2" type="ORF">KDL28_33170</name>
</gene>
<accession>A0ABT1AA85</accession>
<organism evidence="2 3">
    <name type="scientific">Pseudonocardia humida</name>
    <dbReference type="NCBI Taxonomy" id="2800819"/>
    <lineage>
        <taxon>Bacteria</taxon>
        <taxon>Bacillati</taxon>
        <taxon>Actinomycetota</taxon>
        <taxon>Actinomycetes</taxon>
        <taxon>Pseudonocardiales</taxon>
        <taxon>Pseudonocardiaceae</taxon>
        <taxon>Pseudonocardia</taxon>
    </lineage>
</organism>
<comment type="caution">
    <text evidence="2">The sequence shown here is derived from an EMBL/GenBank/DDBJ whole genome shotgun (WGS) entry which is preliminary data.</text>
</comment>
<feature type="region of interest" description="Disordered" evidence="1">
    <location>
        <begin position="1"/>
        <end position="30"/>
    </location>
</feature>
<evidence type="ECO:0000313" key="2">
    <source>
        <dbReference type="EMBL" id="MCO1659923.1"/>
    </source>
</evidence>
<dbReference type="Proteomes" id="UP001165283">
    <property type="component" value="Unassembled WGS sequence"/>
</dbReference>
<reference evidence="2" key="1">
    <citation type="submission" date="2021-04" db="EMBL/GenBank/DDBJ databases">
        <title>Pseudonocardia sp. nov., isolated from sandy soil of mangrove forest.</title>
        <authorList>
            <person name="Zan Z."/>
            <person name="Huang R."/>
            <person name="Liu W."/>
        </authorList>
    </citation>
    <scope>NUCLEOTIDE SEQUENCE</scope>
    <source>
        <strain evidence="2">S2-4</strain>
    </source>
</reference>
<dbReference type="RefSeq" id="WP_252445049.1">
    <property type="nucleotide sequence ID" value="NZ_JAGSOV010000073.1"/>
</dbReference>
<evidence type="ECO:0000313" key="3">
    <source>
        <dbReference type="Proteomes" id="UP001165283"/>
    </source>
</evidence>